<dbReference type="InterPro" id="IPR047170">
    <property type="entry name" value="PTN12/18/22"/>
</dbReference>
<dbReference type="InterPro" id="IPR029021">
    <property type="entry name" value="Prot-tyrosine_phosphatase-like"/>
</dbReference>
<dbReference type="PANTHER" id="PTHR45983:SF1">
    <property type="entry name" value="TYROSINE-PROTEIN PHOSPHATASE NON-RECEPTOR TYPE 22"/>
    <property type="match status" value="1"/>
</dbReference>
<dbReference type="PRINTS" id="PR00700">
    <property type="entry name" value="PRTYPHPHTASE"/>
</dbReference>
<dbReference type="Gene3D" id="3.90.190.10">
    <property type="entry name" value="Protein tyrosine phosphatase superfamily"/>
    <property type="match status" value="1"/>
</dbReference>
<evidence type="ECO:0000313" key="7">
    <source>
        <dbReference type="Proteomes" id="UP000694564"/>
    </source>
</evidence>
<keyword evidence="3" id="KW-0904">Protein phosphatase</keyword>
<dbReference type="SUPFAM" id="SSF52799">
    <property type="entry name" value="(Phosphotyrosine protein) phosphatases II"/>
    <property type="match status" value="1"/>
</dbReference>
<sequence length="179" mass="20880">MDQREILQKFLDEAQNKKNNNEEFANEFLKLKRQSTKYKADKIYPTTVAQRPKNIKKNRYKDILPYDHSLVELSLITSDEDSSYINANFIKGVYGPKAYIATQGPLSTTLLDFWRMIWEYSVLIIIMACMEFEMGKEAEKRKSDYIIRTLKAKFNSTSVVLPPQASLQNLFSQITRVSF</sequence>
<evidence type="ECO:0000256" key="2">
    <source>
        <dbReference type="ARBA" id="ARBA00022801"/>
    </source>
</evidence>
<reference evidence="6" key="2">
    <citation type="submission" date="2025-08" db="UniProtKB">
        <authorList>
            <consortium name="Ensembl"/>
        </authorList>
    </citation>
    <scope>IDENTIFICATION</scope>
</reference>
<protein>
    <recommendedName>
        <fullName evidence="1">protein-tyrosine-phosphatase</fullName>
        <ecNumber evidence="1">3.1.3.48</ecNumber>
    </recommendedName>
</protein>
<dbReference type="GO" id="GO:0005634">
    <property type="term" value="C:nucleus"/>
    <property type="evidence" value="ECO:0007669"/>
    <property type="project" value="TreeGrafter"/>
</dbReference>
<reference evidence="6" key="1">
    <citation type="submission" date="2020-06" db="EMBL/GenBank/DDBJ databases">
        <authorList>
            <consortium name="Wellcome Sanger Institute Data Sharing"/>
        </authorList>
    </citation>
    <scope>NUCLEOTIDE SEQUENCE [LARGE SCALE GENOMIC DNA]</scope>
</reference>
<evidence type="ECO:0000256" key="1">
    <source>
        <dbReference type="ARBA" id="ARBA00013064"/>
    </source>
</evidence>
<dbReference type="GO" id="GO:0050868">
    <property type="term" value="P:negative regulation of T cell activation"/>
    <property type="evidence" value="ECO:0007669"/>
    <property type="project" value="TreeGrafter"/>
</dbReference>
<dbReference type="GO" id="GO:0050852">
    <property type="term" value="P:T cell receptor signaling pathway"/>
    <property type="evidence" value="ECO:0007669"/>
    <property type="project" value="TreeGrafter"/>
</dbReference>
<evidence type="ECO:0000256" key="3">
    <source>
        <dbReference type="ARBA" id="ARBA00022912"/>
    </source>
</evidence>
<keyword evidence="2" id="KW-0378">Hydrolase</keyword>
<keyword evidence="7" id="KW-1185">Reference proteome</keyword>
<proteinExistence type="predicted"/>
<dbReference type="AlphaFoldDB" id="A0A8D2DME0"/>
<name>A0A8D2DME0_SCIVU</name>
<dbReference type="Ensembl" id="ENSSVLT00005029975.1">
    <property type="protein sequence ID" value="ENSSVLP00005026959.1"/>
    <property type="gene ID" value="ENSSVLG00005020484.1"/>
</dbReference>
<evidence type="ECO:0000313" key="6">
    <source>
        <dbReference type="Ensembl" id="ENSSVLP00005026959.1"/>
    </source>
</evidence>
<evidence type="ECO:0000259" key="5">
    <source>
        <dbReference type="PROSITE" id="PS50055"/>
    </source>
</evidence>
<gene>
    <name evidence="6" type="primary">PTPN22</name>
</gene>
<dbReference type="InterPro" id="IPR000242">
    <property type="entry name" value="PTP_cat"/>
</dbReference>
<evidence type="ECO:0000256" key="4">
    <source>
        <dbReference type="SAM" id="Coils"/>
    </source>
</evidence>
<dbReference type="PANTHER" id="PTHR45983">
    <property type="entry name" value="TYROSINE PHOSPHATSE N18, PUTATIVE-RELATED"/>
    <property type="match status" value="1"/>
</dbReference>
<reference evidence="6" key="3">
    <citation type="submission" date="2025-09" db="UniProtKB">
        <authorList>
            <consortium name="Ensembl"/>
        </authorList>
    </citation>
    <scope>IDENTIFICATION</scope>
</reference>
<feature type="domain" description="Tyrosine-protein phosphatase" evidence="5">
    <location>
        <begin position="24"/>
        <end position="145"/>
    </location>
</feature>
<dbReference type="PROSITE" id="PS50055">
    <property type="entry name" value="TYR_PHOSPHATASE_PTP"/>
    <property type="match status" value="1"/>
</dbReference>
<dbReference type="Pfam" id="PF00102">
    <property type="entry name" value="Y_phosphatase"/>
    <property type="match status" value="1"/>
</dbReference>
<organism evidence="6 7">
    <name type="scientific">Sciurus vulgaris</name>
    <name type="common">Eurasian red squirrel</name>
    <dbReference type="NCBI Taxonomy" id="55149"/>
    <lineage>
        <taxon>Eukaryota</taxon>
        <taxon>Metazoa</taxon>
        <taxon>Chordata</taxon>
        <taxon>Craniata</taxon>
        <taxon>Vertebrata</taxon>
        <taxon>Euteleostomi</taxon>
        <taxon>Mammalia</taxon>
        <taxon>Eutheria</taxon>
        <taxon>Euarchontoglires</taxon>
        <taxon>Glires</taxon>
        <taxon>Rodentia</taxon>
        <taxon>Sciuromorpha</taxon>
        <taxon>Sciuridae</taxon>
        <taxon>Sciurinae</taxon>
        <taxon>Sciurini</taxon>
        <taxon>Sciurus</taxon>
    </lineage>
</organism>
<keyword evidence="4" id="KW-0175">Coiled coil</keyword>
<dbReference type="OrthoDB" id="10253954at2759"/>
<feature type="coiled-coil region" evidence="4">
    <location>
        <begin position="7"/>
        <end position="34"/>
    </location>
</feature>
<dbReference type="SMART" id="SM00194">
    <property type="entry name" value="PTPc"/>
    <property type="match status" value="1"/>
</dbReference>
<dbReference type="EC" id="3.1.3.48" evidence="1"/>
<dbReference type="GeneTree" id="ENSGT00940000160958"/>
<accession>A0A8D2DME0</accession>
<dbReference type="Proteomes" id="UP000694564">
    <property type="component" value="Chromosome 1"/>
</dbReference>
<dbReference type="GO" id="GO:0004726">
    <property type="term" value="F:non-membrane spanning protein tyrosine phosphatase activity"/>
    <property type="evidence" value="ECO:0007669"/>
    <property type="project" value="InterPro"/>
</dbReference>
<dbReference type="GO" id="GO:0005737">
    <property type="term" value="C:cytoplasm"/>
    <property type="evidence" value="ECO:0007669"/>
    <property type="project" value="TreeGrafter"/>
</dbReference>